<reference evidence="2 3" key="1">
    <citation type="submission" date="2019-02" db="EMBL/GenBank/DDBJ databases">
        <title>Deep-cultivation of Planctomycetes and their phenomic and genomic characterization uncovers novel biology.</title>
        <authorList>
            <person name="Wiegand S."/>
            <person name="Jogler M."/>
            <person name="Boedeker C."/>
            <person name="Pinto D."/>
            <person name="Vollmers J."/>
            <person name="Rivas-Marin E."/>
            <person name="Kohn T."/>
            <person name="Peeters S.H."/>
            <person name="Heuer A."/>
            <person name="Rast P."/>
            <person name="Oberbeckmann S."/>
            <person name="Bunk B."/>
            <person name="Jeske O."/>
            <person name="Meyerdierks A."/>
            <person name="Storesund J.E."/>
            <person name="Kallscheuer N."/>
            <person name="Luecker S."/>
            <person name="Lage O.M."/>
            <person name="Pohl T."/>
            <person name="Merkel B.J."/>
            <person name="Hornburger P."/>
            <person name="Mueller R.-W."/>
            <person name="Bruemmer F."/>
            <person name="Labrenz M."/>
            <person name="Spormann A.M."/>
            <person name="Op den Camp H."/>
            <person name="Overmann J."/>
            <person name="Amann R."/>
            <person name="Jetten M.S.M."/>
            <person name="Mascher T."/>
            <person name="Medema M.H."/>
            <person name="Devos D.P."/>
            <person name="Kaster A.-K."/>
            <person name="Ovreas L."/>
            <person name="Rohde M."/>
            <person name="Galperin M.Y."/>
            <person name="Jogler C."/>
        </authorList>
    </citation>
    <scope>NUCLEOTIDE SEQUENCE [LARGE SCALE GENOMIC DNA]</scope>
    <source>
        <strain evidence="2 3">ETA_A1</strain>
    </source>
</reference>
<organism evidence="2 3">
    <name type="scientific">Urbifossiella limnaea</name>
    <dbReference type="NCBI Taxonomy" id="2528023"/>
    <lineage>
        <taxon>Bacteria</taxon>
        <taxon>Pseudomonadati</taxon>
        <taxon>Planctomycetota</taxon>
        <taxon>Planctomycetia</taxon>
        <taxon>Gemmatales</taxon>
        <taxon>Gemmataceae</taxon>
        <taxon>Urbifossiella</taxon>
    </lineage>
</organism>
<evidence type="ECO:0000313" key="2">
    <source>
        <dbReference type="EMBL" id="QDU21192.1"/>
    </source>
</evidence>
<dbReference type="RefSeq" id="WP_145239959.1">
    <property type="nucleotide sequence ID" value="NZ_CP036273.1"/>
</dbReference>
<evidence type="ECO:0000313" key="3">
    <source>
        <dbReference type="Proteomes" id="UP000319576"/>
    </source>
</evidence>
<dbReference type="EMBL" id="CP036273">
    <property type="protein sequence ID" value="QDU21192.1"/>
    <property type="molecule type" value="Genomic_DNA"/>
</dbReference>
<evidence type="ECO:0008006" key="4">
    <source>
        <dbReference type="Google" id="ProtNLM"/>
    </source>
</evidence>
<dbReference type="OrthoDB" id="257265at2"/>
<feature type="chain" id="PRO_5022087706" description="Ser-Thr-rich glycosyl-phosphatidyl-inositol-anchored membrane family protein" evidence="1">
    <location>
        <begin position="21"/>
        <end position="543"/>
    </location>
</feature>
<gene>
    <name evidence="2" type="ORF">ETAA1_31570</name>
</gene>
<dbReference type="KEGG" id="uli:ETAA1_31570"/>
<keyword evidence="1" id="KW-0732">Signal</keyword>
<evidence type="ECO:0000256" key="1">
    <source>
        <dbReference type="SAM" id="SignalP"/>
    </source>
</evidence>
<name>A0A517XUL0_9BACT</name>
<feature type="signal peptide" evidence="1">
    <location>
        <begin position="1"/>
        <end position="20"/>
    </location>
</feature>
<accession>A0A517XUL0</accession>
<sequence precursor="true">MTATLAAVLGLTLAQPPAAAPDYYPLTGRTITLPIEYKGDRKGIGQVQLYASADKGQTWPLVATVLPDKTEFSYTAQKDGSYWFHIVIVDRAGKKDPPNLTTEAPAMKVLVDTVRPVVEFRGSRRTGEEVVVEWDVRDDHLNDAATKVTFRRADGPADDWREVTLPPGPRNGVRFPCGTTGPVQVRVTVADLAGNTGEGLRDIGAVGAPAPQTSVSLSGGPPAVIPPAPALTPAAVVLEPLAPAAPLAPTAPAPLPAAPAIIATPPVVNAAPPAINPTPTGAVPTFDPRTAVAPLAHGNPAPAAGPAFEASRAQVVKSLQFDLSYQVDQRGPSGISRVDLWATRDDGRSWVWWSKHAGNDPTVRVNLGIPSNTQPEGPYGFRLVPVSGAGLSDATPAPGDAPDVRVVVDITAPTVTIFPPSSDPADPTALVLQWEAADRNFGDDPITLEWSDSPTGPWRPVVGSEGPVVQVGAVGPTTARRVANTGRYAWRVPAGLPPRVYLKVTARDAAGNATEQVTREPLLIDLTKPRARITGVGAVLGPR</sequence>
<keyword evidence="3" id="KW-1185">Reference proteome</keyword>
<proteinExistence type="predicted"/>
<dbReference type="AlphaFoldDB" id="A0A517XUL0"/>
<dbReference type="Proteomes" id="UP000319576">
    <property type="component" value="Chromosome"/>
</dbReference>
<protein>
    <recommendedName>
        <fullName evidence="4">Ser-Thr-rich glycosyl-phosphatidyl-inositol-anchored membrane family protein</fullName>
    </recommendedName>
</protein>